<evidence type="ECO:0000313" key="1">
    <source>
        <dbReference type="EMBL" id="EIJ78425.1"/>
    </source>
</evidence>
<keyword evidence="2" id="KW-1185">Reference proteome</keyword>
<dbReference type="EMBL" id="AFEU01000003">
    <property type="protein sequence ID" value="EIJ78425.1"/>
    <property type="molecule type" value="Genomic_DNA"/>
</dbReference>
<gene>
    <name evidence="1" type="ORF">PB1_12734</name>
</gene>
<protein>
    <submittedName>
        <fullName evidence="1">Uncharacterized protein</fullName>
    </submittedName>
</protein>
<evidence type="ECO:0000313" key="2">
    <source>
        <dbReference type="Proteomes" id="UP000010523"/>
    </source>
</evidence>
<accession>I3DW04</accession>
<name>I3DW04_BACMT</name>
<proteinExistence type="predicted"/>
<dbReference type="Proteomes" id="UP000010523">
    <property type="component" value="Unassembled WGS sequence"/>
</dbReference>
<comment type="caution">
    <text evidence="1">The sequence shown here is derived from an EMBL/GenBank/DDBJ whole genome shotgun (WGS) entry which is preliminary data.</text>
</comment>
<dbReference type="AlphaFoldDB" id="I3DW04"/>
<organism evidence="1 2">
    <name type="scientific">Bacillus methanolicus PB1</name>
    <dbReference type="NCBI Taxonomy" id="997296"/>
    <lineage>
        <taxon>Bacteria</taxon>
        <taxon>Bacillati</taxon>
        <taxon>Bacillota</taxon>
        <taxon>Bacilli</taxon>
        <taxon>Bacillales</taxon>
        <taxon>Bacillaceae</taxon>
        <taxon>Bacillus</taxon>
    </lineage>
</organism>
<reference evidence="1 2" key="1">
    <citation type="journal article" date="2012" name="Appl. Environ. Microbiol.">
        <title>Genome Sequence of Thermotolerant Bacillus methanolicus: Features and Regulation Related to Methylotrophy and Production of L-Lysine and L-Glutamate from Methanol.</title>
        <authorList>
            <person name="Heggeset T.M."/>
            <person name="Krog A."/>
            <person name="Balzer S."/>
            <person name="Wentzel A."/>
            <person name="Ellingsen T.E."/>
            <person name="Brautaset T."/>
        </authorList>
    </citation>
    <scope>NUCLEOTIDE SEQUENCE [LARGE SCALE GENOMIC DNA]</scope>
    <source>
        <strain evidence="1 2">PB1</strain>
    </source>
</reference>
<sequence>MVFQHLLKEVQSMKKGLILANKTCPKWTGKKI</sequence>